<name>A0A9P5U0Q7_9AGAR</name>
<evidence type="ECO:0000313" key="1">
    <source>
        <dbReference type="EMBL" id="KAF9062850.1"/>
    </source>
</evidence>
<evidence type="ECO:0000313" key="2">
    <source>
        <dbReference type="Proteomes" id="UP000772434"/>
    </source>
</evidence>
<organism evidence="1 2">
    <name type="scientific">Rhodocollybia butyracea</name>
    <dbReference type="NCBI Taxonomy" id="206335"/>
    <lineage>
        <taxon>Eukaryota</taxon>
        <taxon>Fungi</taxon>
        <taxon>Dikarya</taxon>
        <taxon>Basidiomycota</taxon>
        <taxon>Agaricomycotina</taxon>
        <taxon>Agaricomycetes</taxon>
        <taxon>Agaricomycetidae</taxon>
        <taxon>Agaricales</taxon>
        <taxon>Marasmiineae</taxon>
        <taxon>Omphalotaceae</taxon>
        <taxon>Rhodocollybia</taxon>
    </lineage>
</organism>
<dbReference type="EMBL" id="JADNRY010000160">
    <property type="protein sequence ID" value="KAF9062850.1"/>
    <property type="molecule type" value="Genomic_DNA"/>
</dbReference>
<reference evidence="1" key="1">
    <citation type="submission" date="2020-11" db="EMBL/GenBank/DDBJ databases">
        <authorList>
            <consortium name="DOE Joint Genome Institute"/>
            <person name="Ahrendt S."/>
            <person name="Riley R."/>
            <person name="Andreopoulos W."/>
            <person name="Labutti K."/>
            <person name="Pangilinan J."/>
            <person name="Ruiz-Duenas F.J."/>
            <person name="Barrasa J.M."/>
            <person name="Sanchez-Garcia M."/>
            <person name="Camarero S."/>
            <person name="Miyauchi S."/>
            <person name="Serrano A."/>
            <person name="Linde D."/>
            <person name="Babiker R."/>
            <person name="Drula E."/>
            <person name="Ayuso-Fernandez I."/>
            <person name="Pacheco R."/>
            <person name="Padilla G."/>
            <person name="Ferreira P."/>
            <person name="Barriuso J."/>
            <person name="Kellner H."/>
            <person name="Castanera R."/>
            <person name="Alfaro M."/>
            <person name="Ramirez L."/>
            <person name="Pisabarro A.G."/>
            <person name="Kuo A."/>
            <person name="Tritt A."/>
            <person name="Lipzen A."/>
            <person name="He G."/>
            <person name="Yan M."/>
            <person name="Ng V."/>
            <person name="Cullen D."/>
            <person name="Martin F."/>
            <person name="Rosso M.-N."/>
            <person name="Henrissat B."/>
            <person name="Hibbett D."/>
            <person name="Martinez A.T."/>
            <person name="Grigoriev I.V."/>
        </authorList>
    </citation>
    <scope>NUCLEOTIDE SEQUENCE</scope>
    <source>
        <strain evidence="1">AH 40177</strain>
    </source>
</reference>
<proteinExistence type="predicted"/>
<dbReference type="AlphaFoldDB" id="A0A9P5U0Q7"/>
<comment type="caution">
    <text evidence="1">The sequence shown here is derived from an EMBL/GenBank/DDBJ whole genome shotgun (WGS) entry which is preliminary data.</text>
</comment>
<dbReference type="Gene3D" id="1.10.472.10">
    <property type="entry name" value="Cyclin-like"/>
    <property type="match status" value="1"/>
</dbReference>
<dbReference type="Proteomes" id="UP000772434">
    <property type="component" value="Unassembled WGS sequence"/>
</dbReference>
<protein>
    <submittedName>
        <fullName evidence="1">Uncharacterized protein</fullName>
    </submittedName>
</protein>
<accession>A0A9P5U0Q7</accession>
<gene>
    <name evidence="1" type="ORF">BDP27DRAFT_1427442</name>
</gene>
<keyword evidence="2" id="KW-1185">Reference proteome</keyword>
<sequence length="115" mass="12497">MVETELDQITIATEAKFCAGMDTIIINEFLGNASMDIMLIPSWALPPSVTKSPSLVLAPLPPPLLCLRRAFLTLLIPAPKFIQDKYYSNCARAKLSGLLPGEIGQCEYALGDTLD</sequence>